<dbReference type="GO" id="GO:0016301">
    <property type="term" value="F:kinase activity"/>
    <property type="evidence" value="ECO:0007669"/>
    <property type="project" value="UniProtKB-KW"/>
</dbReference>
<keyword evidence="8" id="KW-1185">Reference proteome</keyword>
<evidence type="ECO:0000313" key="7">
    <source>
        <dbReference type="EMBL" id="GAA0235158.1"/>
    </source>
</evidence>
<dbReference type="InterPro" id="IPR050306">
    <property type="entry name" value="PfkB_Carbo_kinase"/>
</dbReference>
<keyword evidence="3" id="KW-0547">Nucleotide-binding</keyword>
<evidence type="ECO:0000256" key="4">
    <source>
        <dbReference type="ARBA" id="ARBA00022777"/>
    </source>
</evidence>
<sequence length="314" mass="33495">MHEPLDVVTLGEAMVMLVAGQPGPLERVETFHKCTAGAETNVAIGLARLGLRVGWGSRLGQDSLGRYLLESLRGEGVDCSRVALVPGERTGLLFKNRVTDGSDPLVEYHRAGSAASRMRPDDVDRDWLLSARHLHATGVFAAVSADSFEVSRQTMRLMREAGRTVSFDTNLRPSLWASTEAMRAGINELAGLADWVLPGLEEGRLLTGERKPEAIARFYLERGAGLVVVKLGPDGAYYDDGARSGRVPAHPVDRVVDTVGAGDGFAVGVISGLLEGLPLERAAVRGAWIGARAVQVPGDTEGLPTRTLLQLAGL</sequence>
<organism evidence="7 8">
    <name type="scientific">Castellaniella daejeonensis</name>
    <dbReference type="NCBI Taxonomy" id="659013"/>
    <lineage>
        <taxon>Bacteria</taxon>
        <taxon>Pseudomonadati</taxon>
        <taxon>Pseudomonadota</taxon>
        <taxon>Betaproteobacteria</taxon>
        <taxon>Burkholderiales</taxon>
        <taxon>Alcaligenaceae</taxon>
        <taxon>Castellaniella</taxon>
    </lineage>
</organism>
<evidence type="ECO:0000256" key="1">
    <source>
        <dbReference type="ARBA" id="ARBA00010688"/>
    </source>
</evidence>
<dbReference type="Proteomes" id="UP001501176">
    <property type="component" value="Unassembled WGS sequence"/>
</dbReference>
<dbReference type="CDD" id="cd01166">
    <property type="entry name" value="KdgK"/>
    <property type="match status" value="1"/>
</dbReference>
<keyword evidence="2" id="KW-0808">Transferase</keyword>
<comment type="caution">
    <text evidence="7">The sequence shown here is derived from an EMBL/GenBank/DDBJ whole genome shotgun (WGS) entry which is preliminary data.</text>
</comment>
<feature type="domain" description="Carbohydrate kinase PfkB" evidence="6">
    <location>
        <begin position="6"/>
        <end position="306"/>
    </location>
</feature>
<evidence type="ECO:0000256" key="2">
    <source>
        <dbReference type="ARBA" id="ARBA00022679"/>
    </source>
</evidence>
<dbReference type="PANTHER" id="PTHR43085">
    <property type="entry name" value="HEXOKINASE FAMILY MEMBER"/>
    <property type="match status" value="1"/>
</dbReference>
<dbReference type="Gene3D" id="3.40.1190.20">
    <property type="match status" value="1"/>
</dbReference>
<evidence type="ECO:0000313" key="8">
    <source>
        <dbReference type="Proteomes" id="UP001501176"/>
    </source>
</evidence>
<dbReference type="EMBL" id="BAAAFN010000015">
    <property type="protein sequence ID" value="GAA0235158.1"/>
    <property type="molecule type" value="Genomic_DNA"/>
</dbReference>
<dbReference type="SUPFAM" id="SSF53613">
    <property type="entry name" value="Ribokinase-like"/>
    <property type="match status" value="1"/>
</dbReference>
<dbReference type="RefSeq" id="WP_343821810.1">
    <property type="nucleotide sequence ID" value="NZ_BAAAFN010000015.1"/>
</dbReference>
<reference evidence="8" key="1">
    <citation type="journal article" date="2019" name="Int. J. Syst. Evol. Microbiol.">
        <title>The Global Catalogue of Microorganisms (GCM) 10K type strain sequencing project: providing services to taxonomists for standard genome sequencing and annotation.</title>
        <authorList>
            <consortium name="The Broad Institute Genomics Platform"/>
            <consortium name="The Broad Institute Genome Sequencing Center for Infectious Disease"/>
            <person name="Wu L."/>
            <person name="Ma J."/>
        </authorList>
    </citation>
    <scope>NUCLEOTIDE SEQUENCE [LARGE SCALE GENOMIC DNA]</scope>
    <source>
        <strain evidence="8">JCM 16240</strain>
    </source>
</reference>
<name>A0ABP3DKT6_9BURK</name>
<keyword evidence="5" id="KW-0067">ATP-binding</keyword>
<evidence type="ECO:0000256" key="3">
    <source>
        <dbReference type="ARBA" id="ARBA00022741"/>
    </source>
</evidence>
<evidence type="ECO:0000259" key="6">
    <source>
        <dbReference type="Pfam" id="PF00294"/>
    </source>
</evidence>
<dbReference type="Pfam" id="PF00294">
    <property type="entry name" value="PfkB"/>
    <property type="match status" value="1"/>
</dbReference>
<dbReference type="InterPro" id="IPR011611">
    <property type="entry name" value="PfkB_dom"/>
</dbReference>
<proteinExistence type="inferred from homology"/>
<gene>
    <name evidence="7" type="ORF">GCM10009125_25110</name>
</gene>
<dbReference type="PROSITE" id="PS00584">
    <property type="entry name" value="PFKB_KINASES_2"/>
    <property type="match status" value="1"/>
</dbReference>
<keyword evidence="4 7" id="KW-0418">Kinase</keyword>
<protein>
    <submittedName>
        <fullName evidence="7">Sugar kinase</fullName>
    </submittedName>
</protein>
<dbReference type="PANTHER" id="PTHR43085:SF1">
    <property type="entry name" value="PSEUDOURIDINE KINASE-RELATED"/>
    <property type="match status" value="1"/>
</dbReference>
<comment type="similarity">
    <text evidence="1">Belongs to the carbohydrate kinase PfkB family.</text>
</comment>
<dbReference type="InterPro" id="IPR029056">
    <property type="entry name" value="Ribokinase-like"/>
</dbReference>
<dbReference type="InterPro" id="IPR002173">
    <property type="entry name" value="Carboh/pur_kinase_PfkB_CS"/>
</dbReference>
<accession>A0ABP3DKT6</accession>
<evidence type="ECO:0000256" key="5">
    <source>
        <dbReference type="ARBA" id="ARBA00022840"/>
    </source>
</evidence>